<keyword evidence="3" id="KW-1185">Reference proteome</keyword>
<sequence length="181" mass="19578">MVKSNGLGFALPASYSSERAQPTCSSLAVCGKCQEDICTGPGLVRQARRPATGPRGHWPRSTNPPLEWRALREHDTAPPLPRAPRNRKGRSVRRLPAGACRDGRGARVCLWTVGPGEVRWLASRPALTARCLACRWGKPRRTPHEAGGCSAQTPRTSGDLRNAGGQLPPNPHFKSLGICTY</sequence>
<proteinExistence type="predicted"/>
<feature type="region of interest" description="Disordered" evidence="1">
    <location>
        <begin position="46"/>
        <end position="65"/>
    </location>
</feature>
<evidence type="ECO:0000313" key="2">
    <source>
        <dbReference type="EMBL" id="KAJ8411788.1"/>
    </source>
</evidence>
<protein>
    <submittedName>
        <fullName evidence="2">Uncharacterized protein</fullName>
    </submittedName>
</protein>
<feature type="region of interest" description="Disordered" evidence="1">
    <location>
        <begin position="74"/>
        <end position="94"/>
    </location>
</feature>
<feature type="region of interest" description="Disordered" evidence="1">
    <location>
        <begin position="141"/>
        <end position="167"/>
    </location>
</feature>
<reference evidence="2" key="1">
    <citation type="journal article" date="2023" name="Science">
        <title>Genome structures resolve the early diversification of teleost fishes.</title>
        <authorList>
            <person name="Parey E."/>
            <person name="Louis A."/>
            <person name="Montfort J."/>
            <person name="Bouchez O."/>
            <person name="Roques C."/>
            <person name="Iampietro C."/>
            <person name="Lluch J."/>
            <person name="Castinel A."/>
            <person name="Donnadieu C."/>
            <person name="Desvignes T."/>
            <person name="Floi Bucao C."/>
            <person name="Jouanno E."/>
            <person name="Wen M."/>
            <person name="Mejri S."/>
            <person name="Dirks R."/>
            <person name="Jansen H."/>
            <person name="Henkel C."/>
            <person name="Chen W.J."/>
            <person name="Zahm M."/>
            <person name="Cabau C."/>
            <person name="Klopp C."/>
            <person name="Thompson A.W."/>
            <person name="Robinson-Rechavi M."/>
            <person name="Braasch I."/>
            <person name="Lecointre G."/>
            <person name="Bobe J."/>
            <person name="Postlethwait J.H."/>
            <person name="Berthelot C."/>
            <person name="Roest Crollius H."/>
            <person name="Guiguen Y."/>
        </authorList>
    </citation>
    <scope>NUCLEOTIDE SEQUENCE</scope>
    <source>
        <strain evidence="2">NC1722</strain>
    </source>
</reference>
<dbReference type="AlphaFoldDB" id="A0AAD7SZW6"/>
<evidence type="ECO:0000313" key="3">
    <source>
        <dbReference type="Proteomes" id="UP001221898"/>
    </source>
</evidence>
<organism evidence="2 3">
    <name type="scientific">Aldrovandia affinis</name>
    <dbReference type="NCBI Taxonomy" id="143900"/>
    <lineage>
        <taxon>Eukaryota</taxon>
        <taxon>Metazoa</taxon>
        <taxon>Chordata</taxon>
        <taxon>Craniata</taxon>
        <taxon>Vertebrata</taxon>
        <taxon>Euteleostomi</taxon>
        <taxon>Actinopterygii</taxon>
        <taxon>Neopterygii</taxon>
        <taxon>Teleostei</taxon>
        <taxon>Notacanthiformes</taxon>
        <taxon>Halosauridae</taxon>
        <taxon>Aldrovandia</taxon>
    </lineage>
</organism>
<gene>
    <name evidence="2" type="ORF">AAFF_G00154260</name>
</gene>
<evidence type="ECO:0000256" key="1">
    <source>
        <dbReference type="SAM" id="MobiDB-lite"/>
    </source>
</evidence>
<feature type="compositionally biased region" description="Basic residues" evidence="1">
    <location>
        <begin position="84"/>
        <end position="93"/>
    </location>
</feature>
<name>A0AAD7SZW6_9TELE</name>
<dbReference type="Proteomes" id="UP001221898">
    <property type="component" value="Unassembled WGS sequence"/>
</dbReference>
<dbReference type="EMBL" id="JAINUG010000021">
    <property type="protein sequence ID" value="KAJ8411788.1"/>
    <property type="molecule type" value="Genomic_DNA"/>
</dbReference>
<accession>A0AAD7SZW6</accession>
<comment type="caution">
    <text evidence="2">The sequence shown here is derived from an EMBL/GenBank/DDBJ whole genome shotgun (WGS) entry which is preliminary data.</text>
</comment>